<protein>
    <submittedName>
        <fullName evidence="1">Uncharacterized protein</fullName>
    </submittedName>
</protein>
<keyword evidence="2" id="KW-1185">Reference proteome</keyword>
<evidence type="ECO:0000313" key="1">
    <source>
        <dbReference type="EMBL" id="KAJ3811007.1"/>
    </source>
</evidence>
<gene>
    <name evidence="1" type="ORF">F5876DRAFT_21892</name>
</gene>
<name>A0ACC1U1U8_9AGAR</name>
<proteinExistence type="predicted"/>
<dbReference type="Proteomes" id="UP001163835">
    <property type="component" value="Unassembled WGS sequence"/>
</dbReference>
<comment type="caution">
    <text evidence="1">The sequence shown here is derived from an EMBL/GenBank/DDBJ whole genome shotgun (WGS) entry which is preliminary data.</text>
</comment>
<feature type="non-terminal residue" evidence="1">
    <location>
        <position position="1"/>
    </location>
</feature>
<accession>A0ACC1U1U8</accession>
<organism evidence="1 2">
    <name type="scientific">Lentinula aff. lateritia</name>
    <dbReference type="NCBI Taxonomy" id="2804960"/>
    <lineage>
        <taxon>Eukaryota</taxon>
        <taxon>Fungi</taxon>
        <taxon>Dikarya</taxon>
        <taxon>Basidiomycota</taxon>
        <taxon>Agaricomycotina</taxon>
        <taxon>Agaricomycetes</taxon>
        <taxon>Agaricomycetidae</taxon>
        <taxon>Agaricales</taxon>
        <taxon>Marasmiineae</taxon>
        <taxon>Omphalotaceae</taxon>
        <taxon>Lentinula</taxon>
    </lineage>
</organism>
<reference evidence="1" key="1">
    <citation type="submission" date="2022-09" db="EMBL/GenBank/DDBJ databases">
        <title>A Global Phylogenomic Analysis of the Shiitake Genus Lentinula.</title>
        <authorList>
            <consortium name="DOE Joint Genome Institute"/>
            <person name="Sierra-Patev S."/>
            <person name="Min B."/>
            <person name="Naranjo-Ortiz M."/>
            <person name="Looney B."/>
            <person name="Konkel Z."/>
            <person name="Slot J.C."/>
            <person name="Sakamoto Y."/>
            <person name="Steenwyk J.L."/>
            <person name="Rokas A."/>
            <person name="Carro J."/>
            <person name="Camarero S."/>
            <person name="Ferreira P."/>
            <person name="Molpeceres G."/>
            <person name="Ruiz-Duenas F.J."/>
            <person name="Serrano A."/>
            <person name="Henrissat B."/>
            <person name="Drula E."/>
            <person name="Hughes K.W."/>
            <person name="Mata J.L."/>
            <person name="Ishikawa N.K."/>
            <person name="Vargas-Isla R."/>
            <person name="Ushijima S."/>
            <person name="Smith C.A."/>
            <person name="Ahrendt S."/>
            <person name="Andreopoulos W."/>
            <person name="He G."/>
            <person name="Labutti K."/>
            <person name="Lipzen A."/>
            <person name="Ng V."/>
            <person name="Riley R."/>
            <person name="Sandor L."/>
            <person name="Barry K."/>
            <person name="Martinez A.T."/>
            <person name="Xiao Y."/>
            <person name="Gibbons J.G."/>
            <person name="Terashima K."/>
            <person name="Grigoriev I.V."/>
            <person name="Hibbett D.S."/>
        </authorList>
    </citation>
    <scope>NUCLEOTIDE SEQUENCE</scope>
    <source>
        <strain evidence="1">TMI1499</strain>
    </source>
</reference>
<feature type="non-terminal residue" evidence="1">
    <location>
        <position position="61"/>
    </location>
</feature>
<evidence type="ECO:0000313" key="2">
    <source>
        <dbReference type="Proteomes" id="UP001163835"/>
    </source>
</evidence>
<dbReference type="EMBL" id="MU795077">
    <property type="protein sequence ID" value="KAJ3811007.1"/>
    <property type="molecule type" value="Genomic_DNA"/>
</dbReference>
<sequence>ELLPQAKVPSQKVLINRLLPKVIQTFQEQVCEDAYTSGMIVTVQYDSWTGVNQHHLIAFMM</sequence>